<keyword evidence="3" id="KW-1185">Reference proteome</keyword>
<sequence length="89" mass="9121">MGQLASTISCSHEARAAAAEPIPQALATGGQIGRKVAGASSGNDPGGFPVCPHRIAEAHDHPDKENKPGEFRAAATPALERGSRQQIVV</sequence>
<proteinExistence type="predicted"/>
<dbReference type="EMBL" id="AP022871">
    <property type="protein sequence ID" value="BCB89806.1"/>
    <property type="molecule type" value="Genomic_DNA"/>
</dbReference>
<organism evidence="2 3">
    <name type="scientific">Phytohabitans suffuscus</name>
    <dbReference type="NCBI Taxonomy" id="624315"/>
    <lineage>
        <taxon>Bacteria</taxon>
        <taxon>Bacillati</taxon>
        <taxon>Actinomycetota</taxon>
        <taxon>Actinomycetes</taxon>
        <taxon>Micromonosporales</taxon>
        <taxon>Micromonosporaceae</taxon>
    </lineage>
</organism>
<reference evidence="2 3" key="2">
    <citation type="submission" date="2020-03" db="EMBL/GenBank/DDBJ databases">
        <authorList>
            <person name="Ichikawa N."/>
            <person name="Kimura A."/>
            <person name="Kitahashi Y."/>
            <person name="Uohara A."/>
        </authorList>
    </citation>
    <scope>NUCLEOTIDE SEQUENCE [LARGE SCALE GENOMIC DNA]</scope>
    <source>
        <strain evidence="2 3">NBRC 105367</strain>
    </source>
</reference>
<dbReference type="RefSeq" id="WP_173161832.1">
    <property type="nucleotide sequence ID" value="NZ_AP022871.1"/>
</dbReference>
<accession>A0A6F8YUS6</accession>
<evidence type="ECO:0000256" key="1">
    <source>
        <dbReference type="SAM" id="MobiDB-lite"/>
    </source>
</evidence>
<dbReference type="KEGG" id="psuu:Psuf_071190"/>
<protein>
    <submittedName>
        <fullName evidence="2">Uncharacterized protein</fullName>
    </submittedName>
</protein>
<evidence type="ECO:0000313" key="3">
    <source>
        <dbReference type="Proteomes" id="UP000503011"/>
    </source>
</evidence>
<name>A0A6F8YUS6_9ACTN</name>
<feature type="region of interest" description="Disordered" evidence="1">
    <location>
        <begin position="58"/>
        <end position="89"/>
    </location>
</feature>
<dbReference type="AlphaFoldDB" id="A0A6F8YUS6"/>
<evidence type="ECO:0000313" key="2">
    <source>
        <dbReference type="EMBL" id="BCB89806.1"/>
    </source>
</evidence>
<gene>
    <name evidence="2" type="ORF">Psuf_071190</name>
</gene>
<reference evidence="2 3" key="1">
    <citation type="submission" date="2020-03" db="EMBL/GenBank/DDBJ databases">
        <title>Whole genome shotgun sequence of Phytohabitans suffuscus NBRC 105367.</title>
        <authorList>
            <person name="Komaki H."/>
            <person name="Tamura T."/>
        </authorList>
    </citation>
    <scope>NUCLEOTIDE SEQUENCE [LARGE SCALE GENOMIC DNA]</scope>
    <source>
        <strain evidence="2 3">NBRC 105367</strain>
    </source>
</reference>
<dbReference type="Proteomes" id="UP000503011">
    <property type="component" value="Chromosome"/>
</dbReference>
<feature type="compositionally biased region" description="Basic and acidic residues" evidence="1">
    <location>
        <begin position="58"/>
        <end position="70"/>
    </location>
</feature>